<organism evidence="4 5">
    <name type="scientific">Haloarcula mannanilytica</name>
    <dbReference type="NCBI Taxonomy" id="2509225"/>
    <lineage>
        <taxon>Archaea</taxon>
        <taxon>Methanobacteriati</taxon>
        <taxon>Methanobacteriota</taxon>
        <taxon>Stenosarchaea group</taxon>
        <taxon>Halobacteria</taxon>
        <taxon>Halobacteriales</taxon>
        <taxon>Haloarculaceae</taxon>
        <taxon>Haloarcula</taxon>
    </lineage>
</organism>
<feature type="region of interest" description="Disordered" evidence="2">
    <location>
        <begin position="318"/>
        <end position="340"/>
    </location>
</feature>
<reference evidence="4 5" key="1">
    <citation type="submission" date="2019-02" db="EMBL/GenBank/DDBJ databases">
        <title>Haloarcula mannanilyticum sp. nov., a mannan degrading haloarchaeon isolated from commercial salt.</title>
        <authorList>
            <person name="Enomoto S."/>
            <person name="Shimane Y."/>
            <person name="Kamekura M."/>
            <person name="Ito T."/>
            <person name="Moriya O."/>
            <person name="Ihara K."/>
            <person name="Takahashi-Ando N."/>
            <person name="Fukushima Y."/>
            <person name="Yoshida Y."/>
            <person name="Usama R."/>
            <person name="Takai K."/>
            <person name="Minegishi H."/>
        </authorList>
    </citation>
    <scope>NUCLEOTIDE SEQUENCE [LARGE SCALE GENOMIC DNA]</scope>
    <source>
        <strain evidence="4 5">MD130-1</strain>
    </source>
</reference>
<evidence type="ECO:0000256" key="2">
    <source>
        <dbReference type="SAM" id="MobiDB-lite"/>
    </source>
</evidence>
<keyword evidence="3" id="KW-0472">Membrane</keyword>
<evidence type="ECO:0000256" key="1">
    <source>
        <dbReference type="SAM" id="Coils"/>
    </source>
</evidence>
<sequence length="340" mass="38246">MTEADEGGLESFTRQDLRKATKFVEGDYSGINPRSFYRKLKRAVEEIQDPNGFKYETEGTQNADLEIESEEVGQKTGTVKGRLRADSDWLEVGNGELEYRPYGPHGAASAILGVVMLLLGIGGAGILWTLLGIVATGGGIYGYTRKERDTFPIIHQDAIRVLLTGEVSERTKEGEKETRTDIFANMSVVFSGDVFVAVDSGSLDELDWTFRREVVNQVKQWHNQVVESDREKLQIESGFIWQLKGWTDRDVQKHRGIIEGAQSGLIRDAPFEYRVAYTDLLKDQLTQEMQETLKTHEDELMAELEELAEDVDVYVEREGLQHTSQLEGSPGEPNPELDPE</sequence>
<dbReference type="EMBL" id="BIXZ01000001">
    <property type="protein sequence ID" value="GCF13233.1"/>
    <property type="molecule type" value="Genomic_DNA"/>
</dbReference>
<keyword evidence="3" id="KW-1133">Transmembrane helix</keyword>
<protein>
    <submittedName>
        <fullName evidence="4">Uncharacterized protein</fullName>
    </submittedName>
</protein>
<comment type="caution">
    <text evidence="4">The sequence shown here is derived from an EMBL/GenBank/DDBJ whole genome shotgun (WGS) entry which is preliminary data.</text>
</comment>
<gene>
    <name evidence="4" type="ORF">Harman_11680</name>
</gene>
<dbReference type="AlphaFoldDB" id="A0A4C2EKU6"/>
<proteinExistence type="predicted"/>
<feature type="transmembrane region" description="Helical" evidence="3">
    <location>
        <begin position="110"/>
        <end position="143"/>
    </location>
</feature>
<accession>A0A4C2EKU6</accession>
<dbReference type="Proteomes" id="UP000304382">
    <property type="component" value="Unassembled WGS sequence"/>
</dbReference>
<evidence type="ECO:0000313" key="4">
    <source>
        <dbReference type="EMBL" id="GCF13233.1"/>
    </source>
</evidence>
<keyword evidence="3" id="KW-0812">Transmembrane</keyword>
<name>A0A4C2EKU6_9EURY</name>
<keyword evidence="1" id="KW-0175">Coiled coil</keyword>
<evidence type="ECO:0000256" key="3">
    <source>
        <dbReference type="SAM" id="Phobius"/>
    </source>
</evidence>
<evidence type="ECO:0000313" key="5">
    <source>
        <dbReference type="Proteomes" id="UP000304382"/>
    </source>
</evidence>
<keyword evidence="5" id="KW-1185">Reference proteome</keyword>
<dbReference type="OrthoDB" id="252310at2157"/>
<feature type="coiled-coil region" evidence="1">
    <location>
        <begin position="286"/>
        <end position="317"/>
    </location>
</feature>
<dbReference type="RefSeq" id="WP_137682860.1">
    <property type="nucleotide sequence ID" value="NZ_BIXZ01000001.1"/>
</dbReference>